<feature type="compositionally biased region" description="Low complexity" evidence="1">
    <location>
        <begin position="466"/>
        <end position="486"/>
    </location>
</feature>
<reference evidence="2 3" key="1">
    <citation type="submission" date="2015-09" db="EMBL/GenBank/DDBJ databases">
        <title>Draft genome of a European isolate of the apple canker pathogen Neonectria ditissima.</title>
        <authorList>
            <person name="Gomez-Cortecero A."/>
            <person name="Harrison R.J."/>
            <person name="Armitage A.D."/>
        </authorList>
    </citation>
    <scope>NUCLEOTIDE SEQUENCE [LARGE SCALE GENOMIC DNA]</scope>
    <source>
        <strain evidence="2 3">R09/05</strain>
    </source>
</reference>
<feature type="compositionally biased region" description="Basic residues" evidence="1">
    <location>
        <begin position="219"/>
        <end position="235"/>
    </location>
</feature>
<feature type="compositionally biased region" description="Basic and acidic residues" evidence="1">
    <location>
        <begin position="89"/>
        <end position="103"/>
    </location>
</feature>
<comment type="caution">
    <text evidence="2">The sequence shown here is derived from an EMBL/GenBank/DDBJ whole genome shotgun (WGS) entry which is preliminary data.</text>
</comment>
<feature type="compositionally biased region" description="Low complexity" evidence="1">
    <location>
        <begin position="819"/>
        <end position="831"/>
    </location>
</feature>
<evidence type="ECO:0000313" key="2">
    <source>
        <dbReference type="EMBL" id="KPM34753.1"/>
    </source>
</evidence>
<feature type="compositionally biased region" description="Basic residues" evidence="1">
    <location>
        <begin position="400"/>
        <end position="411"/>
    </location>
</feature>
<feature type="compositionally biased region" description="Polar residues" evidence="1">
    <location>
        <begin position="269"/>
        <end position="278"/>
    </location>
</feature>
<dbReference type="AlphaFoldDB" id="A0A0P7B1R2"/>
<dbReference type="PANTHER" id="PTHR35711">
    <property type="entry name" value="EXPRESSED PROTEIN"/>
    <property type="match status" value="1"/>
</dbReference>
<feature type="compositionally biased region" description="Low complexity" evidence="1">
    <location>
        <begin position="494"/>
        <end position="509"/>
    </location>
</feature>
<feature type="compositionally biased region" description="Acidic residues" evidence="1">
    <location>
        <begin position="418"/>
        <end position="434"/>
    </location>
</feature>
<feature type="compositionally biased region" description="Acidic residues" evidence="1">
    <location>
        <begin position="191"/>
        <end position="204"/>
    </location>
</feature>
<protein>
    <submittedName>
        <fullName evidence="2">Uncharacterized protein</fullName>
    </submittedName>
</protein>
<dbReference type="STRING" id="78410.A0A0P7B1R2"/>
<feature type="region of interest" description="Disordered" evidence="1">
    <location>
        <begin position="1"/>
        <end position="549"/>
    </location>
</feature>
<keyword evidence="3" id="KW-1185">Reference proteome</keyword>
<dbReference type="PANTHER" id="PTHR35711:SF1">
    <property type="entry name" value="ECTODERMAL, ISOFORM F"/>
    <property type="match status" value="1"/>
</dbReference>
<dbReference type="OrthoDB" id="2149705at2759"/>
<feature type="compositionally biased region" description="Polar residues" evidence="1">
    <location>
        <begin position="206"/>
        <end position="215"/>
    </location>
</feature>
<gene>
    <name evidence="2" type="ORF">AK830_g11833</name>
</gene>
<proteinExistence type="predicted"/>
<dbReference type="Proteomes" id="UP000050424">
    <property type="component" value="Unassembled WGS sequence"/>
</dbReference>
<feature type="compositionally biased region" description="Polar residues" evidence="1">
    <location>
        <begin position="54"/>
        <end position="64"/>
    </location>
</feature>
<feature type="compositionally biased region" description="Polar residues" evidence="1">
    <location>
        <begin position="808"/>
        <end position="818"/>
    </location>
</feature>
<feature type="region of interest" description="Disordered" evidence="1">
    <location>
        <begin position="684"/>
        <end position="868"/>
    </location>
</feature>
<feature type="compositionally biased region" description="Basic and acidic residues" evidence="1">
    <location>
        <begin position="243"/>
        <end position="252"/>
    </location>
</feature>
<feature type="compositionally biased region" description="Polar residues" evidence="1">
    <location>
        <begin position="166"/>
        <end position="177"/>
    </location>
</feature>
<name>A0A0P7B1R2_9HYPO</name>
<evidence type="ECO:0000313" key="3">
    <source>
        <dbReference type="Proteomes" id="UP000050424"/>
    </source>
</evidence>
<dbReference type="EMBL" id="LKCW01000304">
    <property type="protein sequence ID" value="KPM34753.1"/>
    <property type="molecule type" value="Genomic_DNA"/>
</dbReference>
<feature type="compositionally biased region" description="Acidic residues" evidence="1">
    <location>
        <begin position="104"/>
        <end position="113"/>
    </location>
</feature>
<organism evidence="2 3">
    <name type="scientific">Neonectria ditissima</name>
    <dbReference type="NCBI Taxonomy" id="78410"/>
    <lineage>
        <taxon>Eukaryota</taxon>
        <taxon>Fungi</taxon>
        <taxon>Dikarya</taxon>
        <taxon>Ascomycota</taxon>
        <taxon>Pezizomycotina</taxon>
        <taxon>Sordariomycetes</taxon>
        <taxon>Hypocreomycetidae</taxon>
        <taxon>Hypocreales</taxon>
        <taxon>Nectriaceae</taxon>
        <taxon>Neonectria</taxon>
    </lineage>
</organism>
<accession>A0A0P7B1R2</accession>
<sequence>MAPQTRSRGVPPPSRVYHSTPAQEQAQFPPRRRVVRTYGKQTRRKDAMVGARTLRQQTLTQIDFVSSLEDDDRVGGDLDPGSEDEEQKESEGDVDSNKENRDAQDDDGSEVDEPVSSGRKRRASSRKTTAKDERAKRRRTAGDDTDTEPTPKKEKTSRRRTLGDLPTSSYHTQTLTQLLGRDPSHALCIQDSEDEDDENDENDENGFQNWLQDPTSPSPRRHRKASMSPTRKRQLRFASPKPSQEEAAERQESVVPQTPAKRTTRDVIPSSSQASTPASLMMGRYGPPGEGPSPLKNKSSPAAPRSILKELTGKPRIKTTPRRNERVIQDSFATDSWSSGGVMPLQERPLESPGGDTAVSAESSSLPDEIDTPTKPRRRGQSTELGDGKKIKAETGSPTPRKRVSPRKVGKRALIEIPDSDDDEDFEVFDENDEGGFVTGPETQLVMDQIASSEEVEEENDEDAKATTPTPTTTISRAATASSADSSRSRPRPSRSSPLPRPVASSQPTTLPPPSSSPKTPRPLAKRLRKPLHDPSAHASTPTQPLESQRVPLATLQALPAASQCTDVILPVDSDVLGAVVGGFRVHVSLPFRIPAQVVRFWLLGGEQLQYMACAEAGRVEAGGRSWRYDLPQVYELNNPVQRDDMREEGWFGDIKRYHYLPPAIIGQLMWNLRHALFRDVGDEEDEEEEQVHLLPSSSPPRPRDKMPAPTPTPSISVSQQVEAQLQSDIAHSTQMPPSDDILVPSTPETEHVGQTSSPTPAKRPSPQTAIKRPPPRLPALTPYTASSYRASRPPLNPNPPAGAVRPSQATTASQPSTPDRSSSHAAAAAPSRPPSYPQLHSSSSLLFHDDDDDDYSPPQIPPGLPLAADSSQLLSKSQMLSDSLVRDDALVPPEIWDSDEDVDGCL</sequence>
<feature type="compositionally biased region" description="Polar residues" evidence="1">
    <location>
        <begin position="714"/>
        <end position="737"/>
    </location>
</feature>
<feature type="compositionally biased region" description="Polar residues" evidence="1">
    <location>
        <begin position="538"/>
        <end position="547"/>
    </location>
</feature>
<feature type="compositionally biased region" description="Low complexity" evidence="1">
    <location>
        <begin position="838"/>
        <end position="847"/>
    </location>
</feature>
<evidence type="ECO:0000256" key="1">
    <source>
        <dbReference type="SAM" id="MobiDB-lite"/>
    </source>
</evidence>